<dbReference type="EMBL" id="CP006646">
    <property type="protein sequence ID" value="AGT34905.1"/>
    <property type="molecule type" value="Genomic_DNA"/>
</dbReference>
<evidence type="ECO:0000256" key="1">
    <source>
        <dbReference type="ARBA" id="ARBA00009269"/>
    </source>
</evidence>
<gene>
    <name evidence="4" type="primary">rpl35ae</name>
    <name evidence="5" type="ORF">N186_02620</name>
</gene>
<dbReference type="HAMAP" id="MF_00573">
    <property type="entry name" value="Ribosomal_eL33"/>
    <property type="match status" value="1"/>
</dbReference>
<evidence type="ECO:0000313" key="5">
    <source>
        <dbReference type="EMBL" id="AGT34905.1"/>
    </source>
</evidence>
<proteinExistence type="inferred from homology"/>
<dbReference type="InterPro" id="IPR038661">
    <property type="entry name" value="Ribosomal_eL33_sf"/>
</dbReference>
<dbReference type="KEGG" id="thb:N186_02620"/>
<organism evidence="5 6">
    <name type="scientific">Thermofilum adornatum</name>
    <dbReference type="NCBI Taxonomy" id="1365176"/>
    <lineage>
        <taxon>Archaea</taxon>
        <taxon>Thermoproteota</taxon>
        <taxon>Thermoprotei</taxon>
        <taxon>Thermofilales</taxon>
        <taxon>Thermofilaceae</taxon>
        <taxon>Thermofilum</taxon>
    </lineage>
</organism>
<evidence type="ECO:0000256" key="3">
    <source>
        <dbReference type="ARBA" id="ARBA00023274"/>
    </source>
</evidence>
<dbReference type="GO" id="GO:0005840">
    <property type="term" value="C:ribosome"/>
    <property type="evidence" value="ECO:0007669"/>
    <property type="project" value="UniProtKB-KW"/>
</dbReference>
<name>S5Z6F7_9CREN</name>
<reference evidence="5 6" key="1">
    <citation type="journal article" date="2013" name="Genome Announc.">
        <title>Complete Genomic Sequence of 'Thermofilum adornatus' Strain 1910bT, a Hyperthermophilic Anaerobic Organotrophic Crenarchaeon.</title>
        <authorList>
            <person name="Dominova I.N."/>
            <person name="Kublanov I.V."/>
            <person name="Podosokorskaya O.A."/>
            <person name="Derbikova K.S."/>
            <person name="Patrushev M.V."/>
            <person name="Toshchakov S.V."/>
        </authorList>
    </citation>
    <scope>NUCLEOTIDE SEQUENCE [LARGE SCALE GENOMIC DNA]</scope>
    <source>
        <strain evidence="6">1910b</strain>
    </source>
</reference>
<dbReference type="GO" id="GO:0006412">
    <property type="term" value="P:translation"/>
    <property type="evidence" value="ECO:0007669"/>
    <property type="project" value="UniProtKB-UniRule"/>
</dbReference>
<dbReference type="GO" id="GO:0003735">
    <property type="term" value="F:structural constituent of ribosome"/>
    <property type="evidence" value="ECO:0007669"/>
    <property type="project" value="InterPro"/>
</dbReference>
<keyword evidence="2 4" id="KW-0689">Ribosomal protein</keyword>
<dbReference type="PATRIC" id="fig|1365176.7.peg.516"/>
<sequence length="87" mass="10004">MRLEGYIVSFRRGQKRYYPRQVLVELKGVTYKDAHKVIGRKVVWIHPVTGEKFVGRIVKMHGRKGRAIAYFERHLPGQAVGGKVLVS</sequence>
<dbReference type="Pfam" id="PF01247">
    <property type="entry name" value="Ribosomal_L35Ae"/>
    <property type="match status" value="1"/>
</dbReference>
<dbReference type="Proteomes" id="UP000015543">
    <property type="component" value="Chromosome"/>
</dbReference>
<evidence type="ECO:0000256" key="4">
    <source>
        <dbReference type="HAMAP-Rule" id="MF_00573"/>
    </source>
</evidence>
<dbReference type="HOGENOM" id="CLU_100745_3_1_2"/>
<dbReference type="NCBIfam" id="NF003326">
    <property type="entry name" value="PRK04337.1"/>
    <property type="match status" value="1"/>
</dbReference>
<comment type="similarity">
    <text evidence="1 4">Belongs to the eukaryotic ribosomal protein eL33 family.</text>
</comment>
<accession>S5Z6F7</accession>
<keyword evidence="3 4" id="KW-0687">Ribonucleoprotein</keyword>
<evidence type="ECO:0000256" key="2">
    <source>
        <dbReference type="ARBA" id="ARBA00022980"/>
    </source>
</evidence>
<dbReference type="GO" id="GO:1990904">
    <property type="term" value="C:ribonucleoprotein complex"/>
    <property type="evidence" value="ECO:0007669"/>
    <property type="project" value="UniProtKB-KW"/>
</dbReference>
<keyword evidence="6" id="KW-1185">Reference proteome</keyword>
<dbReference type="InterPro" id="IPR009000">
    <property type="entry name" value="Transl_B-barrel_sf"/>
</dbReference>
<protein>
    <recommendedName>
        <fullName evidence="4">Large ribosomal subunit protein eL33</fullName>
    </recommendedName>
</protein>
<dbReference type="eggNOG" id="arCOG04304">
    <property type="taxonomic scope" value="Archaea"/>
</dbReference>
<dbReference type="AlphaFoldDB" id="S5Z6F7"/>
<dbReference type="InterPro" id="IPR001780">
    <property type="entry name" value="Ribosomal_eL33"/>
</dbReference>
<dbReference type="SUPFAM" id="SSF50447">
    <property type="entry name" value="Translation proteins"/>
    <property type="match status" value="1"/>
</dbReference>
<evidence type="ECO:0000313" key="6">
    <source>
        <dbReference type="Proteomes" id="UP000015543"/>
    </source>
</evidence>
<dbReference type="Gene3D" id="2.40.10.190">
    <property type="entry name" value="translation elongation factor selb, chain A, domain 4"/>
    <property type="match status" value="1"/>
</dbReference>